<dbReference type="GO" id="GO:0019062">
    <property type="term" value="P:virion attachment to host cell"/>
    <property type="evidence" value="ECO:0007669"/>
    <property type="project" value="UniProtKB-KW"/>
</dbReference>
<keyword evidence="5" id="KW-1160">Virus entry into host cell</keyword>
<proteinExistence type="predicted"/>
<organism evidence="7">
    <name type="scientific">Phocid orthoreovirus 1</name>
    <dbReference type="NCBI Taxonomy" id="2854225"/>
    <lineage>
        <taxon>Viruses</taxon>
        <taxon>Riboviria</taxon>
        <taxon>Orthornavirae</taxon>
        <taxon>Duplornaviricota</taxon>
        <taxon>Resentoviricetes</taxon>
        <taxon>Reovirales</taxon>
        <taxon>Spinareoviridae</taxon>
        <taxon>Orthoreovirus</taxon>
    </lineage>
</organism>
<evidence type="ECO:0000256" key="3">
    <source>
        <dbReference type="ARBA" id="ARBA00022804"/>
    </source>
</evidence>
<dbReference type="InterPro" id="IPR008982">
    <property type="entry name" value="Adenovirus_pIV-like_att"/>
</dbReference>
<name>A0A7L5EP22_9REOV</name>
<keyword evidence="3" id="KW-1161">Viral attachment to host cell</keyword>
<dbReference type="GO" id="GO:0007155">
    <property type="term" value="P:cell adhesion"/>
    <property type="evidence" value="ECO:0007669"/>
    <property type="project" value="InterPro"/>
</dbReference>
<keyword evidence="2" id="KW-0945">Host-virus interaction</keyword>
<protein>
    <submittedName>
        <fullName evidence="7">Sigma 1</fullName>
    </submittedName>
</protein>
<dbReference type="Gene3D" id="2.60.90.20">
    <property type="entry name" value="Virus attachment protein , globular domain"/>
    <property type="match status" value="1"/>
</dbReference>
<dbReference type="EMBL" id="MN820535">
    <property type="protein sequence ID" value="QJE50383.1"/>
    <property type="molecule type" value="Genomic_RNA"/>
</dbReference>
<comment type="subcellular location">
    <subcellularLocation>
        <location evidence="1">Virion</location>
    </subcellularLocation>
</comment>
<evidence type="ECO:0000256" key="5">
    <source>
        <dbReference type="ARBA" id="ARBA00023296"/>
    </source>
</evidence>
<dbReference type="GO" id="GO:0046718">
    <property type="term" value="P:symbiont entry into host cell"/>
    <property type="evidence" value="ECO:0007669"/>
    <property type="project" value="UniProtKB-KW"/>
</dbReference>
<evidence type="ECO:0000256" key="2">
    <source>
        <dbReference type="ARBA" id="ARBA00022581"/>
    </source>
</evidence>
<dbReference type="SUPFAM" id="SSF57997">
    <property type="entry name" value="Tropomyosin"/>
    <property type="match status" value="1"/>
</dbReference>
<dbReference type="GO" id="GO:0044423">
    <property type="term" value="C:virion component"/>
    <property type="evidence" value="ECO:0007669"/>
    <property type="project" value="UniProtKB-KW"/>
</dbReference>
<accession>A0A7L5EP22</accession>
<evidence type="ECO:0000259" key="6">
    <source>
        <dbReference type="Pfam" id="PF01664"/>
    </source>
</evidence>
<evidence type="ECO:0000256" key="1">
    <source>
        <dbReference type="ARBA" id="ARBA00004328"/>
    </source>
</evidence>
<dbReference type="InterPro" id="IPR002592">
    <property type="entry name" value="S1_C"/>
</dbReference>
<dbReference type="SUPFAM" id="SSF49835">
    <property type="entry name" value="Virus attachment protein globular domain"/>
    <property type="match status" value="1"/>
</dbReference>
<dbReference type="Pfam" id="PF01664">
    <property type="entry name" value="Reo_sigma1"/>
    <property type="match status" value="1"/>
</dbReference>
<reference evidence="7" key="1">
    <citation type="submission" date="2019-12" db="EMBL/GenBank/DDBJ databases">
        <authorList>
            <person name="Nielsen O."/>
            <person name="Rodrigues T.C.S."/>
            <person name="Subramaniam K."/>
            <person name="Lambourn D."/>
            <person name="Popov V.L."/>
            <person name="Waltzek T.B."/>
            <person name="Raverty S."/>
        </authorList>
    </citation>
    <scope>NUCLEOTIDE SEQUENCE</scope>
    <source>
        <strain evidence="7">PhRV1/Phoca vitulina/USA/2007-2008</strain>
    </source>
</reference>
<dbReference type="Gene3D" id="1.20.5.340">
    <property type="match status" value="2"/>
</dbReference>
<feature type="domain" description="Outer capsid protein sigma-1 C-terminal" evidence="6">
    <location>
        <begin position="321"/>
        <end position="531"/>
    </location>
</feature>
<evidence type="ECO:0000256" key="4">
    <source>
        <dbReference type="ARBA" id="ARBA00022844"/>
    </source>
</evidence>
<keyword evidence="4" id="KW-0946">Virion</keyword>
<evidence type="ECO:0000313" key="7">
    <source>
        <dbReference type="EMBL" id="QJE50383.1"/>
    </source>
</evidence>
<sequence>MIGVDRRILALTPGSNASKIKEDFSHVWKAIGELQASQSSIQRQLSQCFSLVADLRTDVNSLRGIVSGLDASVDKIESTVSEHGSAITRLDQNISSLGQDLVDLRQSVDGLRSEVNDHSGQLADHDARLDSNRESIAANASALTALSREVSQLRNDLTPLTSDVASLQSRLDAISATVASHTTSLSDGDRRISQLETAVTQATPIINRLVTHEISNVSSPLAINNGILSLSLTDPFTASSAGLGLRLLPNSCLEVRSSGLSVKVWGVNAGVALHNDGLYVKLAERYTGLQLADGGLKVFVEDSTLGFRDKRLALADAYKNPINNRITTLENLKVTTWSAPLRRTGTTVALLYEGADFQLDDSSQLALRPAPRTTYSFPLVMDESSRTLSLSSGYRYRHGQWRGQAVYSHTAGTRITAECVIDLFISPDRIHLTFHRMEFDRSYPMNGKWSFNFVTGLTGLFISDLQPPSDALPYDACIAPCRFSLNHSSSDAFRALHFSDFTEGELELSDVGGTYATNDRVVFFAFSLSYPT</sequence>